<accession>A0A9P4IPU7</accession>
<comment type="caution">
    <text evidence="2">The sequence shown here is derived from an EMBL/GenBank/DDBJ whole genome shotgun (WGS) entry which is preliminary data.</text>
</comment>
<evidence type="ECO:0000313" key="3">
    <source>
        <dbReference type="Proteomes" id="UP000799439"/>
    </source>
</evidence>
<feature type="region of interest" description="Disordered" evidence="1">
    <location>
        <begin position="407"/>
        <end position="429"/>
    </location>
</feature>
<name>A0A9P4IPU7_9PEZI</name>
<reference evidence="2" key="1">
    <citation type="journal article" date="2020" name="Stud. Mycol.">
        <title>101 Dothideomycetes genomes: a test case for predicting lifestyles and emergence of pathogens.</title>
        <authorList>
            <person name="Haridas S."/>
            <person name="Albert R."/>
            <person name="Binder M."/>
            <person name="Bloem J."/>
            <person name="Labutti K."/>
            <person name="Salamov A."/>
            <person name="Andreopoulos B."/>
            <person name="Baker S."/>
            <person name="Barry K."/>
            <person name="Bills G."/>
            <person name="Bluhm B."/>
            <person name="Cannon C."/>
            <person name="Castanera R."/>
            <person name="Culley D."/>
            <person name="Daum C."/>
            <person name="Ezra D."/>
            <person name="Gonzalez J."/>
            <person name="Henrissat B."/>
            <person name="Kuo A."/>
            <person name="Liang C."/>
            <person name="Lipzen A."/>
            <person name="Lutzoni F."/>
            <person name="Magnuson J."/>
            <person name="Mondo S."/>
            <person name="Nolan M."/>
            <person name="Ohm R."/>
            <person name="Pangilinan J."/>
            <person name="Park H.-J."/>
            <person name="Ramirez L."/>
            <person name="Alfaro M."/>
            <person name="Sun H."/>
            <person name="Tritt A."/>
            <person name="Yoshinaga Y."/>
            <person name="Zwiers L.-H."/>
            <person name="Turgeon B."/>
            <person name="Goodwin S."/>
            <person name="Spatafora J."/>
            <person name="Crous P."/>
            <person name="Grigoriev I."/>
        </authorList>
    </citation>
    <scope>NUCLEOTIDE SEQUENCE</scope>
    <source>
        <strain evidence="2">CBS 260.36</strain>
    </source>
</reference>
<sequence length="497" mass="56071">MLAPQQPRKKSRLYQQVSFISFYCACHWSEFVHGRGCPSIRLEYAYVQSLCQTKARIYTHERINYHQVNSHESTNCSSSCLLFSPTFFLLYWSSHLKSHHSAVLFRLSWIFPIIHSIRFMTANHTASRMSTIRHNTSASLPTHPSTSTIRTHEPEDTVPIYIPAWLSRELDDSVSLLAPTILITPPDGLSRVMTDSTSSATTDTTPPPPLRTRAATTSLSRSVRTAVPTEPSTEPTTHLAPKPSPRRSRSDATYWHPTRSKWHVLPSPSSRAFPKTLETVPPSAVDEPHLFRRIVIDNAHVRTDYCFSTGRTRPGDEGWMSCCPGQEGELYRFDDGRYEAGSERYASRRGRWRTRVARRCVEGCLGTLMRHRQMYGCECGVESVAGRKEGSVPLWREREGRVVRVDGWREDGGEKNKENEEGPRGRQDSVIFRDIPMGSGEDILPTAIAKVEKIKPAKNSCKAGCARAKALAVVHSLVCGCDGLGKRKRWRFGKSRS</sequence>
<evidence type="ECO:0000256" key="1">
    <source>
        <dbReference type="SAM" id="MobiDB-lite"/>
    </source>
</evidence>
<dbReference type="Proteomes" id="UP000799439">
    <property type="component" value="Unassembled WGS sequence"/>
</dbReference>
<organism evidence="2 3">
    <name type="scientific">Myriangium duriaei CBS 260.36</name>
    <dbReference type="NCBI Taxonomy" id="1168546"/>
    <lineage>
        <taxon>Eukaryota</taxon>
        <taxon>Fungi</taxon>
        <taxon>Dikarya</taxon>
        <taxon>Ascomycota</taxon>
        <taxon>Pezizomycotina</taxon>
        <taxon>Dothideomycetes</taxon>
        <taxon>Dothideomycetidae</taxon>
        <taxon>Myriangiales</taxon>
        <taxon>Myriangiaceae</taxon>
        <taxon>Myriangium</taxon>
    </lineage>
</organism>
<gene>
    <name evidence="2" type="ORF">K461DRAFT_74143</name>
</gene>
<dbReference type="AlphaFoldDB" id="A0A9P4IPU7"/>
<protein>
    <submittedName>
        <fullName evidence="2">Uncharacterized protein</fullName>
    </submittedName>
</protein>
<evidence type="ECO:0000313" key="2">
    <source>
        <dbReference type="EMBL" id="KAF2147893.1"/>
    </source>
</evidence>
<dbReference type="EMBL" id="ML996095">
    <property type="protein sequence ID" value="KAF2147893.1"/>
    <property type="molecule type" value="Genomic_DNA"/>
</dbReference>
<feature type="compositionally biased region" description="Basic and acidic residues" evidence="1">
    <location>
        <begin position="407"/>
        <end position="427"/>
    </location>
</feature>
<proteinExistence type="predicted"/>
<keyword evidence="3" id="KW-1185">Reference proteome</keyword>
<feature type="region of interest" description="Disordered" evidence="1">
    <location>
        <begin position="188"/>
        <end position="252"/>
    </location>
</feature>
<feature type="compositionally biased region" description="Low complexity" evidence="1">
    <location>
        <begin position="194"/>
        <end position="204"/>
    </location>
</feature>